<sequence length="1026" mass="116091">MKLYVCVIEARNILAMNPNGLRDPYATLRLGRYRFRTKVVKKSLNPVWREEFSFRVDDLKDDLVITIRDVDKYFNNDFVGYVKIPVFRVFDADNGSLGTAWYALRPKNKKSKDKDCGEILLAIYFAQSGAFSESTGSGEYMSLKHCDPSVESNLASFSDMSTMPSPIRLEEIAPLKEEKSSSRKTFAGRFAKIFSRNTDGASTTSSRSIDSTELHEEASVLESDPVQSEDQFSPPDFDEVMKIMESREQGDEIPDNLSGGVLLDQLYQISPSDLNMMLFKPDSNFPRQLAEVQGTTELQLGSWNFDNEGQSLKRVVTYIKGATKLIKAVKSTEDQVYLKADGNVYAVLASVSIPDVMYGSTFRTELLYCIMPGLELPSGEPSSRLVISWRMNFLQSTMMKGMIESGARQGLRDSFELFANFLSQNVKTVDPKDIGSDKEQLLASLQPEPLSDWRLAVQYFANFTMLSTILIGLYVAVHIWLVLPSTIQGLELVRLDLPDSIGEVIVGGILALLGKRSLGLISRFIQARSHKDSDHGVRAQGDGWLLTVALIEGTNLAAVDSSGFSDPYVVFTCNGKTRTSSIKFHNSDPLWNEILEFDAMEDPPSVLDVDVFYFNGSFAEATSLGHAEINFVRTNIADLADFWVPLCGKLAQAFQSKLHLRIFLKNTRGKNVDRDYLSKMEKEVGKKINVRSPQTNSAFQKLFGLPPEEFLIDDFSCHLKRRLLLQGRLFLSARIIGFYANLFGQKTKFFFLWEDIEDIQVISPSLSSMGRPVISMTLKQGRGMDARHGAKTQDEEGRLKFQFQSFLSFNVTHRMIMALWKARSLSSEQKVNTVEEESECKSLVTEEDGSFLGLEDVSLSELHSSVLGVPMSFFMEVFGGEDMERRIMEKAGCLNYSCTPWESEKPDVFERQVYFRFDKRVSHYSGDVTSSQQKSNPSENTWLLEEVMTLHGIPVGDYFNLHLRYQIEDVPLQSRRCNVRMFFGITWLKSSKHQKRISRNLLSHLQDRVKVMLAAVEKEYASRHEN</sequence>
<dbReference type="EMBL" id="CM042890">
    <property type="protein sequence ID" value="KAI4311851.1"/>
    <property type="molecule type" value="Genomic_DNA"/>
</dbReference>
<evidence type="ECO:0000313" key="1">
    <source>
        <dbReference type="EMBL" id="KAI4311851.1"/>
    </source>
</evidence>
<dbReference type="Proteomes" id="UP001057402">
    <property type="component" value="Chromosome 11"/>
</dbReference>
<evidence type="ECO:0000313" key="2">
    <source>
        <dbReference type="Proteomes" id="UP001057402"/>
    </source>
</evidence>
<comment type="caution">
    <text evidence="1">The sequence shown here is derived from an EMBL/GenBank/DDBJ whole genome shotgun (WGS) entry which is preliminary data.</text>
</comment>
<gene>
    <name evidence="1" type="ORF">MLD38_036714</name>
</gene>
<name>A0ACB9LKE3_9MYRT</name>
<proteinExistence type="predicted"/>
<protein>
    <submittedName>
        <fullName evidence="1">Uncharacterized protein</fullName>
    </submittedName>
</protein>
<keyword evidence="2" id="KW-1185">Reference proteome</keyword>
<accession>A0ACB9LKE3</accession>
<organism evidence="1 2">
    <name type="scientific">Melastoma candidum</name>
    <dbReference type="NCBI Taxonomy" id="119954"/>
    <lineage>
        <taxon>Eukaryota</taxon>
        <taxon>Viridiplantae</taxon>
        <taxon>Streptophyta</taxon>
        <taxon>Embryophyta</taxon>
        <taxon>Tracheophyta</taxon>
        <taxon>Spermatophyta</taxon>
        <taxon>Magnoliopsida</taxon>
        <taxon>eudicotyledons</taxon>
        <taxon>Gunneridae</taxon>
        <taxon>Pentapetalae</taxon>
        <taxon>rosids</taxon>
        <taxon>malvids</taxon>
        <taxon>Myrtales</taxon>
        <taxon>Melastomataceae</taxon>
        <taxon>Melastomatoideae</taxon>
        <taxon>Melastomateae</taxon>
        <taxon>Melastoma</taxon>
    </lineage>
</organism>
<reference evidence="2" key="1">
    <citation type="journal article" date="2023" name="Front. Plant Sci.">
        <title>Chromosomal-level genome assembly of Melastoma candidum provides insights into trichome evolution.</title>
        <authorList>
            <person name="Zhong Y."/>
            <person name="Wu W."/>
            <person name="Sun C."/>
            <person name="Zou P."/>
            <person name="Liu Y."/>
            <person name="Dai S."/>
            <person name="Zhou R."/>
        </authorList>
    </citation>
    <scope>NUCLEOTIDE SEQUENCE [LARGE SCALE GENOMIC DNA]</scope>
</reference>